<accession>A0A0S2IQL2</accession>
<reference evidence="2 3" key="1">
    <citation type="journal article" date="2015" name="PLoS Negl. Trop. Dis.">
        <title>Distribution of Plasmids in Distinct Leptospira Pathogenic Species.</title>
        <authorList>
            <person name="Wang Y."/>
            <person name="Zhuang X."/>
            <person name="Zhong Y."/>
            <person name="Zhang C."/>
            <person name="Zhang Y."/>
            <person name="Zeng L."/>
            <person name="Zhu Y."/>
            <person name="He P."/>
            <person name="Dong K."/>
            <person name="Pal U."/>
            <person name="Guo X."/>
            <person name="Qin J."/>
        </authorList>
    </citation>
    <scope>NUCLEOTIDE SEQUENCE [LARGE SCALE GENOMIC DNA]</scope>
    <source>
        <strain evidence="2 3">56604</strain>
    </source>
</reference>
<protein>
    <submittedName>
        <fullName evidence="2">Uncharacterized protein</fullName>
    </submittedName>
</protein>
<feature type="transmembrane region" description="Helical" evidence="1">
    <location>
        <begin position="33"/>
        <end position="51"/>
    </location>
</feature>
<evidence type="ECO:0000256" key="1">
    <source>
        <dbReference type="SAM" id="Phobius"/>
    </source>
</evidence>
<gene>
    <name evidence="2" type="ORF">LBBP_01661</name>
</gene>
<dbReference type="AlphaFoldDB" id="A0A0S2IQL2"/>
<keyword evidence="1" id="KW-1133">Transmembrane helix</keyword>
<evidence type="ECO:0000313" key="3">
    <source>
        <dbReference type="Proteomes" id="UP000058857"/>
    </source>
</evidence>
<keyword evidence="1" id="KW-0812">Transmembrane</keyword>
<dbReference type="EMBL" id="CP012029">
    <property type="protein sequence ID" value="ALO25948.1"/>
    <property type="molecule type" value="Genomic_DNA"/>
</dbReference>
<name>A0A0S2IQL2_LEPBO</name>
<organism evidence="2">
    <name type="scientific">Leptospira borgpetersenii serovar Ballum</name>
    <dbReference type="NCBI Taxonomy" id="280505"/>
    <lineage>
        <taxon>Bacteria</taxon>
        <taxon>Pseudomonadati</taxon>
        <taxon>Spirochaetota</taxon>
        <taxon>Spirochaetia</taxon>
        <taxon>Leptospirales</taxon>
        <taxon>Leptospiraceae</taxon>
        <taxon>Leptospira</taxon>
    </lineage>
</organism>
<keyword evidence="1" id="KW-0472">Membrane</keyword>
<dbReference type="PATRIC" id="fig|280505.15.peg.1626"/>
<dbReference type="Proteomes" id="UP000058857">
    <property type="component" value="Chromosome 1"/>
</dbReference>
<evidence type="ECO:0000313" key="2">
    <source>
        <dbReference type="EMBL" id="ALO25948.1"/>
    </source>
</evidence>
<proteinExistence type="predicted"/>
<sequence>MSELLQKCFNDKIRYKIHKSSICENFLALLRTYKMIVLISFQVLGQVLILFKGKRFRN</sequence>